<feature type="region of interest" description="Disordered" evidence="1">
    <location>
        <begin position="566"/>
        <end position="852"/>
    </location>
</feature>
<evidence type="ECO:0000313" key="2">
    <source>
        <dbReference type="EMBL" id="CAK8678111.1"/>
    </source>
</evidence>
<evidence type="ECO:0000313" key="3">
    <source>
        <dbReference type="Proteomes" id="UP001642483"/>
    </source>
</evidence>
<keyword evidence="3" id="KW-1185">Reference proteome</keyword>
<feature type="compositionally biased region" description="Polar residues" evidence="1">
    <location>
        <begin position="74"/>
        <end position="125"/>
    </location>
</feature>
<protein>
    <submittedName>
        <fullName evidence="2">Uncharacterized protein</fullName>
    </submittedName>
</protein>
<feature type="compositionally biased region" description="Polar residues" evidence="1">
    <location>
        <begin position="213"/>
        <end position="223"/>
    </location>
</feature>
<feature type="region of interest" description="Disordered" evidence="1">
    <location>
        <begin position="1"/>
        <end position="198"/>
    </location>
</feature>
<dbReference type="InterPro" id="IPR017956">
    <property type="entry name" value="AT_hook_DNA-bd_motif"/>
</dbReference>
<feature type="region of interest" description="Disordered" evidence="1">
    <location>
        <begin position="205"/>
        <end position="224"/>
    </location>
</feature>
<feature type="compositionally biased region" description="Basic and acidic residues" evidence="1">
    <location>
        <begin position="769"/>
        <end position="792"/>
    </location>
</feature>
<dbReference type="EMBL" id="CAWYQH010000046">
    <property type="protein sequence ID" value="CAK8678111.1"/>
    <property type="molecule type" value="Genomic_DNA"/>
</dbReference>
<feature type="compositionally biased region" description="Basic and acidic residues" evidence="1">
    <location>
        <begin position="670"/>
        <end position="679"/>
    </location>
</feature>
<organism evidence="2 3">
    <name type="scientific">Clavelina lepadiformis</name>
    <name type="common">Light-bulb sea squirt</name>
    <name type="synonym">Ascidia lepadiformis</name>
    <dbReference type="NCBI Taxonomy" id="159417"/>
    <lineage>
        <taxon>Eukaryota</taxon>
        <taxon>Metazoa</taxon>
        <taxon>Chordata</taxon>
        <taxon>Tunicata</taxon>
        <taxon>Ascidiacea</taxon>
        <taxon>Aplousobranchia</taxon>
        <taxon>Clavelinidae</taxon>
        <taxon>Clavelina</taxon>
    </lineage>
</organism>
<feature type="compositionally biased region" description="Basic and acidic residues" evidence="1">
    <location>
        <begin position="821"/>
        <end position="844"/>
    </location>
</feature>
<sequence>MDADADQNKEVTEEVTKPSLEELLDEAASEVVEQHQQLELPEMEEQMEVDVSTSDKQEEEDTFDETVNEIAEAQSETPQAQSESPQDQSETPQDQSETPQDQSETLQDQSETLQDQSETPQDQAETPQDQSETPQDQSQTPQDQSETPQDQSETLQDQSEAPEVQSEAPEAQSEAPHAQIETAVIAANDVTSDDEAIQGKDAAEQFREDKPVQQASPSKQDGTNIIREAAKNVIDSTKNPKSGSFSLGIPGLTFSAQNLKIASDGTKMVQIHQSQITPSQLKALQSNPNIKVVFRHIQTGKSFTKAPKNLFNPQSSGIKRKISTPDLDDSVYNFDEDIDDDICSDQPRAKVPNLGNGNAKYARYNPNVGFKKRGPGRPRLNPEQKLGIAKTSKPALPAQIQLTDALVKLNKPGATHTVKVHVKQVTHDILINMELNPDYNIVLTVKRDMPPDHSLEELVKEWEEKETIEENKVEETKACEDNNEGEVKTTEEFSEIQQMETALLQNEAKVRKPKDAEEKVLARQQHKLKEERKEKEEAELLSAALLEKTSRSGRIRKPSRYSLDIARMTKRRSVVGDGDTSPDEDVVASPPPPKRPPPPPKPAQTTQNGDAPVKKRGRGRPRKIRKEEVTETVENVSIHESSVGDESKKSDSQTSSPPMSTEPRVMMSPADKRLAEDMRLQSTDESEKTDDDKPKDTEDRNTEQKPTDDKIEEKLTEENTKEDTSDVKKEESEQETDEVSITDKDKEVKQTKLDGEDKKEETESTSTDTKTDDKSEDKVQMHDEDQDKKIEESGPAPQELETIEDVTNIAVTDTETPSDVLARKLDMKSDDNKTPVAEAKEADKPQSGSEETTLKDFVEEEGDVDNKYRLRKLLQQCSIEEIRSVAIPKALEILSVGDFFLHKAGQMCSKKVSYSALYQQLEELHKALEKETVRYSTLLKRANKVGGERRMEKVILMPVYNKQAAESLRINSSSIDAHIGGIHQKPTTHMIAANSFRMNCKMDTPFHRLNLPELSDRSQNRKKRGGGAVNIERVYHQETDKADFIQRAMSAANNKTRGSWKRGYQVRKPSYLVGESEHDANYRTLQEHARIQVASRYQSQPVATREAVGVTPAVVESPAVNPIQVASQAAGLVSSGNEVQTSSTTIDTSMDLSAALNTDLTTQAAEVQTHVVPTAEDGTPMVAAEDGKQLVSIGDGQYVELPEGYTLIQTDEGYIIGQPGATFVQGEDGNVYMTSSEETTAATTELTDQVLTTTAPIVENQQSTEQLLEQLTET</sequence>
<name>A0ABP0FHC6_CLALP</name>
<feature type="compositionally biased region" description="Low complexity" evidence="1">
    <location>
        <begin position="126"/>
        <end position="153"/>
    </location>
</feature>
<dbReference type="SMART" id="SM00384">
    <property type="entry name" value="AT_hook"/>
    <property type="match status" value="2"/>
</dbReference>
<feature type="compositionally biased region" description="Basic residues" evidence="1">
    <location>
        <begin position="614"/>
        <end position="624"/>
    </location>
</feature>
<reference evidence="2 3" key="1">
    <citation type="submission" date="2024-02" db="EMBL/GenBank/DDBJ databases">
        <authorList>
            <person name="Daric V."/>
            <person name="Darras S."/>
        </authorList>
    </citation>
    <scope>NUCLEOTIDE SEQUENCE [LARGE SCALE GENOMIC DNA]</scope>
</reference>
<feature type="compositionally biased region" description="Pro residues" evidence="1">
    <location>
        <begin position="589"/>
        <end position="602"/>
    </location>
</feature>
<comment type="caution">
    <text evidence="2">The sequence shown here is derived from an EMBL/GenBank/DDBJ whole genome shotgun (WGS) entry which is preliminary data.</text>
</comment>
<feature type="compositionally biased region" description="Basic and acidic residues" evidence="1">
    <location>
        <begin position="1"/>
        <end position="20"/>
    </location>
</feature>
<gene>
    <name evidence="2" type="ORF">CVLEPA_LOCUS8065</name>
</gene>
<feature type="compositionally biased region" description="Low complexity" evidence="1">
    <location>
        <begin position="29"/>
        <end position="40"/>
    </location>
</feature>
<proteinExistence type="predicted"/>
<feature type="compositionally biased region" description="Basic and acidic residues" evidence="1">
    <location>
        <begin position="508"/>
        <end position="536"/>
    </location>
</feature>
<dbReference type="Proteomes" id="UP001642483">
    <property type="component" value="Unassembled WGS sequence"/>
</dbReference>
<accession>A0ABP0FHC6</accession>
<feature type="region of interest" description="Disordered" evidence="1">
    <location>
        <begin position="505"/>
        <end position="536"/>
    </location>
</feature>
<feature type="compositionally biased region" description="Acidic residues" evidence="1">
    <location>
        <begin position="57"/>
        <end position="67"/>
    </location>
</feature>
<feature type="compositionally biased region" description="Basic and acidic residues" evidence="1">
    <location>
        <begin position="690"/>
        <end position="731"/>
    </location>
</feature>
<feature type="compositionally biased region" description="Basic and acidic residues" evidence="1">
    <location>
        <begin position="741"/>
        <end position="762"/>
    </location>
</feature>
<evidence type="ECO:0000256" key="1">
    <source>
        <dbReference type="SAM" id="MobiDB-lite"/>
    </source>
</evidence>